<dbReference type="AlphaFoldDB" id="A0A5N6IWJ3"/>
<proteinExistence type="predicted"/>
<evidence type="ECO:0000313" key="1">
    <source>
        <dbReference type="EMBL" id="KAB8270279.1"/>
    </source>
</evidence>
<sequence>MYMSIPLALLFFLPFGFMTYVFKYCPGDIGRFMYFDCMKQLVIQYEIYTSTT</sequence>
<organism evidence="1 2">
    <name type="scientific">Aspergillus minisclerotigenes</name>
    <dbReference type="NCBI Taxonomy" id="656917"/>
    <lineage>
        <taxon>Eukaryota</taxon>
        <taxon>Fungi</taxon>
        <taxon>Dikarya</taxon>
        <taxon>Ascomycota</taxon>
        <taxon>Pezizomycotina</taxon>
        <taxon>Eurotiomycetes</taxon>
        <taxon>Eurotiomycetidae</taxon>
        <taxon>Eurotiales</taxon>
        <taxon>Aspergillaceae</taxon>
        <taxon>Aspergillus</taxon>
        <taxon>Aspergillus subgen. Circumdati</taxon>
    </lineage>
</organism>
<accession>A0A5N6IWJ3</accession>
<dbReference type="Proteomes" id="UP000326289">
    <property type="component" value="Unassembled WGS sequence"/>
</dbReference>
<evidence type="ECO:0000313" key="2">
    <source>
        <dbReference type="Proteomes" id="UP000326289"/>
    </source>
</evidence>
<dbReference type="EMBL" id="ML732832">
    <property type="protein sequence ID" value="KAB8270279.1"/>
    <property type="molecule type" value="Genomic_DNA"/>
</dbReference>
<protein>
    <submittedName>
        <fullName evidence="1">Uncharacterized protein</fullName>
    </submittedName>
</protein>
<gene>
    <name evidence="1" type="ORF">BDV30DRAFT_215336</name>
</gene>
<reference evidence="1 2" key="1">
    <citation type="submission" date="2019-04" db="EMBL/GenBank/DDBJ databases">
        <title>Fungal friends and foes A comparative genomics study of 23 Aspergillus species from section Flavi.</title>
        <authorList>
            <consortium name="DOE Joint Genome Institute"/>
            <person name="Kjaerbolling I."/>
            <person name="Vesth T.C."/>
            <person name="Frisvad J.C."/>
            <person name="Nybo J.L."/>
            <person name="Theobald S."/>
            <person name="Kildgaard S."/>
            <person name="Petersen T.I."/>
            <person name="Kuo A."/>
            <person name="Sato A."/>
            <person name="Lyhne E.K."/>
            <person name="Kogle M.E."/>
            <person name="Wiebenga A."/>
            <person name="Kun R.S."/>
            <person name="Lubbers R.J."/>
            <person name="Makela M.R."/>
            <person name="Barry K."/>
            <person name="Chovatia M."/>
            <person name="Clum A."/>
            <person name="Daum C."/>
            <person name="Haridas S."/>
            <person name="He G."/>
            <person name="LaButti K."/>
            <person name="Lipzen A."/>
            <person name="Mondo S."/>
            <person name="Pangilinan J."/>
            <person name="Riley R."/>
            <person name="Salamov A."/>
            <person name="Simmons B.A."/>
            <person name="Magnuson J.K."/>
            <person name="Henrissat B."/>
            <person name="Mortensen U.H."/>
            <person name="Larsen T.O."/>
            <person name="De vries R.P."/>
            <person name="Grigoriev I.V."/>
            <person name="Machida M."/>
            <person name="Baker S.E."/>
            <person name="Andersen M.R."/>
        </authorList>
    </citation>
    <scope>NUCLEOTIDE SEQUENCE [LARGE SCALE GENOMIC DNA]</scope>
    <source>
        <strain evidence="1 2">CBS 117635</strain>
    </source>
</reference>
<name>A0A5N6IWJ3_9EURO</name>
<keyword evidence="2" id="KW-1185">Reference proteome</keyword>